<keyword evidence="4" id="KW-0378">Hydrolase</keyword>
<dbReference type="PANTHER" id="PTHR43856">
    <property type="entry name" value="CARDIOLIPIN HYDROLASE"/>
    <property type="match status" value="1"/>
</dbReference>
<name>A0ABX5V7L2_9BACT</name>
<evidence type="ECO:0000256" key="3">
    <source>
        <dbReference type="ARBA" id="ARBA00012027"/>
    </source>
</evidence>
<keyword evidence="5" id="KW-0442">Lipid degradation</keyword>
<dbReference type="PANTHER" id="PTHR43856:SF1">
    <property type="entry name" value="MITOCHONDRIAL CARDIOLIPIN HYDROLASE"/>
    <property type="match status" value="1"/>
</dbReference>
<reference evidence="8 9" key="1">
    <citation type="submission" date="2019-05" db="EMBL/GenBank/DDBJ databases">
        <title>A comparative analysis of the Nautiliaceae.</title>
        <authorList>
            <person name="Grosche A."/>
            <person name="Smedile F."/>
            <person name="Vetriani C."/>
        </authorList>
    </citation>
    <scope>NUCLEOTIDE SEQUENCE [LARGE SCALE GENOMIC DNA]</scope>
    <source>
        <strain evidence="8 9">TB-2</strain>
    </source>
</reference>
<evidence type="ECO:0000259" key="7">
    <source>
        <dbReference type="PROSITE" id="PS50035"/>
    </source>
</evidence>
<keyword evidence="9" id="KW-1185">Reference proteome</keyword>
<dbReference type="EMBL" id="CP040463">
    <property type="protein sequence ID" value="QCT94216.1"/>
    <property type="molecule type" value="Genomic_DNA"/>
</dbReference>
<keyword evidence="6" id="KW-0443">Lipid metabolism</keyword>
<evidence type="ECO:0000256" key="6">
    <source>
        <dbReference type="ARBA" id="ARBA00023098"/>
    </source>
</evidence>
<evidence type="ECO:0000313" key="9">
    <source>
        <dbReference type="Proteomes" id="UP000306825"/>
    </source>
</evidence>
<dbReference type="Gene3D" id="3.30.870.10">
    <property type="entry name" value="Endonuclease Chain A"/>
    <property type="match status" value="1"/>
</dbReference>
<organism evidence="8 9">
    <name type="scientific">Caminibacter mediatlanticus TB-2</name>
    <dbReference type="NCBI Taxonomy" id="391592"/>
    <lineage>
        <taxon>Bacteria</taxon>
        <taxon>Pseudomonadati</taxon>
        <taxon>Campylobacterota</taxon>
        <taxon>Epsilonproteobacteria</taxon>
        <taxon>Nautiliales</taxon>
        <taxon>Nautiliaceae</taxon>
        <taxon>Caminibacter</taxon>
    </lineage>
</organism>
<evidence type="ECO:0000256" key="4">
    <source>
        <dbReference type="ARBA" id="ARBA00022801"/>
    </source>
</evidence>
<protein>
    <recommendedName>
        <fullName evidence="3">phospholipase D</fullName>
        <ecNumber evidence="3">3.1.4.4</ecNumber>
    </recommendedName>
</protein>
<dbReference type="InterPro" id="IPR051406">
    <property type="entry name" value="PLD_domain"/>
</dbReference>
<dbReference type="InterPro" id="IPR025202">
    <property type="entry name" value="PLD-like_dom"/>
</dbReference>
<dbReference type="SUPFAM" id="SSF56024">
    <property type="entry name" value="Phospholipase D/nuclease"/>
    <property type="match status" value="1"/>
</dbReference>
<dbReference type="PROSITE" id="PS50035">
    <property type="entry name" value="PLD"/>
    <property type="match status" value="1"/>
</dbReference>
<dbReference type="Pfam" id="PF13091">
    <property type="entry name" value="PLDc_2"/>
    <property type="match status" value="1"/>
</dbReference>
<comment type="similarity">
    <text evidence="2">Belongs to the phospholipase D family.</text>
</comment>
<feature type="domain" description="PLD phosphodiesterase" evidence="7">
    <location>
        <begin position="109"/>
        <end position="136"/>
    </location>
</feature>
<dbReference type="RefSeq" id="WP_138323075.1">
    <property type="nucleotide sequence ID" value="NZ_CP040463.1"/>
</dbReference>
<gene>
    <name evidence="8" type="ORF">FE773_03190</name>
</gene>
<dbReference type="InterPro" id="IPR001736">
    <property type="entry name" value="PLipase_D/transphosphatidylase"/>
</dbReference>
<evidence type="ECO:0000313" key="8">
    <source>
        <dbReference type="EMBL" id="QCT94216.1"/>
    </source>
</evidence>
<evidence type="ECO:0000256" key="1">
    <source>
        <dbReference type="ARBA" id="ARBA00000798"/>
    </source>
</evidence>
<dbReference type="EC" id="3.1.4.4" evidence="3"/>
<evidence type="ECO:0000256" key="2">
    <source>
        <dbReference type="ARBA" id="ARBA00008664"/>
    </source>
</evidence>
<comment type="catalytic activity">
    <reaction evidence="1">
        <text>a 1,2-diacyl-sn-glycero-3-phosphocholine + H2O = a 1,2-diacyl-sn-glycero-3-phosphate + choline + H(+)</text>
        <dbReference type="Rhea" id="RHEA:14445"/>
        <dbReference type="ChEBI" id="CHEBI:15354"/>
        <dbReference type="ChEBI" id="CHEBI:15377"/>
        <dbReference type="ChEBI" id="CHEBI:15378"/>
        <dbReference type="ChEBI" id="CHEBI:57643"/>
        <dbReference type="ChEBI" id="CHEBI:58608"/>
        <dbReference type="EC" id="3.1.4.4"/>
    </reaction>
</comment>
<dbReference type="Proteomes" id="UP000306825">
    <property type="component" value="Chromosome"/>
</dbReference>
<proteinExistence type="inferred from homology"/>
<sequence>MKKLLFIIILSIVIFAKEVYFMPMQGKKAENKMFSIFSHAHNTIKILIYSFTNKKLAKALKIAAKKGVKIIIIADKKEAKYNKSQIPNLALIKNIKVYLISGKSFRNGDKAKMHVKMSLIDNKILVTGSANYSYSAFYKNYEYIIIEKDKNLIPKFNNFFEYILNKANPFRLSR</sequence>
<evidence type="ECO:0000256" key="5">
    <source>
        <dbReference type="ARBA" id="ARBA00022963"/>
    </source>
</evidence>
<accession>A0ABX5V7L2</accession>